<organism evidence="1 2">
    <name type="scientific">Paraburkholderia steynii</name>
    <dbReference type="NCBI Taxonomy" id="1245441"/>
    <lineage>
        <taxon>Bacteria</taxon>
        <taxon>Pseudomonadati</taxon>
        <taxon>Pseudomonadota</taxon>
        <taxon>Betaproteobacteria</taxon>
        <taxon>Burkholderiales</taxon>
        <taxon>Burkholderiaceae</taxon>
        <taxon>Paraburkholderia</taxon>
    </lineage>
</organism>
<protein>
    <submittedName>
        <fullName evidence="1">Uncharacterized protein</fullName>
    </submittedName>
</protein>
<gene>
    <name evidence="1" type="ORF">BZM27_06325</name>
</gene>
<name>A0A4V2NHL4_9BURK</name>
<reference evidence="1 2" key="1">
    <citation type="submission" date="2017-02" db="EMBL/GenBank/DDBJ databases">
        <title>Paraburkholderia sophoroidis sp. nov. and Paraburkholderia steynii sp. nov. rhizobial symbionts of the fynbos legume Hypocalyptus sophoroides.</title>
        <authorList>
            <person name="Steenkamp E.T."/>
            <person name="Beukes C.W."/>
            <person name="Van Zyl E."/>
            <person name="Avontuur J."/>
            <person name="Chan W.Y."/>
            <person name="Hassen A."/>
            <person name="Palmer M."/>
            <person name="Mthombeni L."/>
            <person name="Phalane F."/>
            <person name="Sereme K."/>
            <person name="Venter S.N."/>
        </authorList>
    </citation>
    <scope>NUCLEOTIDE SEQUENCE [LARGE SCALE GENOMIC DNA]</scope>
    <source>
        <strain evidence="1 2">HC1.1ba</strain>
    </source>
</reference>
<evidence type="ECO:0000313" key="2">
    <source>
        <dbReference type="Proteomes" id="UP000294200"/>
    </source>
</evidence>
<dbReference type="AlphaFoldDB" id="A0A4V2NHL4"/>
<proteinExistence type="predicted"/>
<evidence type="ECO:0000313" key="1">
    <source>
        <dbReference type="EMBL" id="TCG09258.1"/>
    </source>
</evidence>
<dbReference type="Proteomes" id="UP000294200">
    <property type="component" value="Unassembled WGS sequence"/>
</dbReference>
<sequence>MTESTVAYLMEPVQFRDAIYVRDIFSLLDRNPGVVDVFRRLYAADYLAESKKGDAVPYTGEYDPQGVEYLELFYDWEKNNQTGELKGVHRLWVGGVGFQLRDDVVEDGQVRHQLGTRIRWAIKFSPIGDILNLPLRINSEVDVTDSENITRTVHTFQILNPTLAQVIHALLWELSWAGSPSDTEDLAATLRNAADEANMSEPMSAEDFIESLKKMG</sequence>
<accession>A0A4V2NHL4</accession>
<dbReference type="EMBL" id="MWML01000014">
    <property type="protein sequence ID" value="TCG09258.1"/>
    <property type="molecule type" value="Genomic_DNA"/>
</dbReference>
<keyword evidence="2" id="KW-1185">Reference proteome</keyword>
<comment type="caution">
    <text evidence="1">The sequence shown here is derived from an EMBL/GenBank/DDBJ whole genome shotgun (WGS) entry which is preliminary data.</text>
</comment>